<reference evidence="3 4" key="1">
    <citation type="submission" date="2022-04" db="EMBL/GenBank/DDBJ databases">
        <title>Paracoccus sp. YLB-12 draft genome sequence.</title>
        <authorList>
            <person name="Yu L."/>
        </authorList>
    </citation>
    <scope>NUCLEOTIDE SEQUENCE [LARGE SCALE GENOMIC DNA]</scope>
    <source>
        <strain evidence="3 4">YLB-12</strain>
    </source>
</reference>
<dbReference type="RefSeq" id="WP_260275884.1">
    <property type="nucleotide sequence ID" value="NZ_JANAVZ010000002.1"/>
</dbReference>
<evidence type="ECO:0000256" key="1">
    <source>
        <dbReference type="SAM" id="MobiDB-lite"/>
    </source>
</evidence>
<evidence type="ECO:0000256" key="2">
    <source>
        <dbReference type="SAM" id="SignalP"/>
    </source>
</evidence>
<protein>
    <recommendedName>
        <fullName evidence="5">PepSY domain-containing protein</fullName>
    </recommendedName>
</protein>
<feature type="region of interest" description="Disordered" evidence="1">
    <location>
        <begin position="149"/>
        <end position="201"/>
    </location>
</feature>
<sequence length="263" mass="27738">MSRHIMKLSAATFALIAGLGGATLAQEAAPAAGNDLPEVLRALNLTDLEVKDGPRGGRKVEGDLPGGGEIEAFIDRDGNLVMVEADDVAMPSSLIDTLLPQTVRDGEVLSQFARIERIGGRDGRVMISGEDSEGEDVRAGFDREGRLLGFGRGDDDDGKGRRGPKHGWGDHDHRKGKHWMHGDKDHARHGGKEGRGARPMPQVDDAALNRTLDGAGYSDIGAARPAGPRLVLDAVNAAGEPVTLEIAPDGEVIRETARAAAAQ</sequence>
<gene>
    <name evidence="3" type="ORF">MU516_03890</name>
</gene>
<keyword evidence="4" id="KW-1185">Reference proteome</keyword>
<feature type="compositionally biased region" description="Basic and acidic residues" evidence="1">
    <location>
        <begin position="180"/>
        <end position="196"/>
    </location>
</feature>
<comment type="caution">
    <text evidence="3">The sequence shown here is derived from an EMBL/GenBank/DDBJ whole genome shotgun (WGS) entry which is preliminary data.</text>
</comment>
<proteinExistence type="predicted"/>
<keyword evidence="2" id="KW-0732">Signal</keyword>
<name>A0ABT2K644_9RHOB</name>
<evidence type="ECO:0000313" key="3">
    <source>
        <dbReference type="EMBL" id="MCT4332010.1"/>
    </source>
</evidence>
<dbReference type="EMBL" id="JANAVZ010000002">
    <property type="protein sequence ID" value="MCT4332010.1"/>
    <property type="molecule type" value="Genomic_DNA"/>
</dbReference>
<feature type="signal peptide" evidence="2">
    <location>
        <begin position="1"/>
        <end position="25"/>
    </location>
</feature>
<evidence type="ECO:0000313" key="4">
    <source>
        <dbReference type="Proteomes" id="UP001320702"/>
    </source>
</evidence>
<feature type="chain" id="PRO_5046624997" description="PepSY domain-containing protein" evidence="2">
    <location>
        <begin position="26"/>
        <end position="263"/>
    </location>
</feature>
<accession>A0ABT2K644</accession>
<dbReference type="Proteomes" id="UP001320702">
    <property type="component" value="Unassembled WGS sequence"/>
</dbReference>
<organism evidence="3 4">
    <name type="scientific">Paracoccus maritimus</name>
    <dbReference type="NCBI Taxonomy" id="2933292"/>
    <lineage>
        <taxon>Bacteria</taxon>
        <taxon>Pseudomonadati</taxon>
        <taxon>Pseudomonadota</taxon>
        <taxon>Alphaproteobacteria</taxon>
        <taxon>Rhodobacterales</taxon>
        <taxon>Paracoccaceae</taxon>
        <taxon>Paracoccus</taxon>
    </lineage>
</organism>
<evidence type="ECO:0008006" key="5">
    <source>
        <dbReference type="Google" id="ProtNLM"/>
    </source>
</evidence>